<organism evidence="1 2">
    <name type="scientific">Metabacillus litoralis</name>
    <dbReference type="NCBI Taxonomy" id="152268"/>
    <lineage>
        <taxon>Bacteria</taxon>
        <taxon>Bacillati</taxon>
        <taxon>Bacillota</taxon>
        <taxon>Bacilli</taxon>
        <taxon>Bacillales</taxon>
        <taxon>Bacillaceae</taxon>
        <taxon>Metabacillus</taxon>
    </lineage>
</organism>
<evidence type="ECO:0000313" key="1">
    <source>
        <dbReference type="EMBL" id="OAS88501.1"/>
    </source>
</evidence>
<evidence type="ECO:0000313" key="2">
    <source>
        <dbReference type="Proteomes" id="UP000078534"/>
    </source>
</evidence>
<keyword evidence="2" id="KW-1185">Reference proteome</keyword>
<dbReference type="Proteomes" id="UP000078534">
    <property type="component" value="Unassembled WGS sequence"/>
</dbReference>
<evidence type="ECO:0008006" key="3">
    <source>
        <dbReference type="Google" id="ProtNLM"/>
    </source>
</evidence>
<protein>
    <recommendedName>
        <fullName evidence="3">Group-specific protein</fullName>
    </recommendedName>
</protein>
<dbReference type="AlphaFoldDB" id="A0A179T435"/>
<comment type="caution">
    <text evidence="1">The sequence shown here is derived from an EMBL/GenBank/DDBJ whole genome shotgun (WGS) entry which is preliminary data.</text>
</comment>
<dbReference type="RefSeq" id="WP_066327179.1">
    <property type="nucleotide sequence ID" value="NZ_LWSG01000003.1"/>
</dbReference>
<accession>A0A179T435</accession>
<sequence>MVNSCNLDHTLDDVKKKLADQRPFLLPTTVEKCSQYLTATQSQKNLNELFHLLKKYDLASDEEREIRNQKLNVFFQK</sequence>
<gene>
    <name evidence="1" type="ORF">A6K24_15715</name>
</gene>
<dbReference type="EMBL" id="LWSG01000003">
    <property type="protein sequence ID" value="OAS88501.1"/>
    <property type="molecule type" value="Genomic_DNA"/>
</dbReference>
<reference evidence="2" key="1">
    <citation type="submission" date="2016-04" db="EMBL/GenBank/DDBJ databases">
        <authorList>
            <person name="Lyu Z."/>
            <person name="Lyu W."/>
        </authorList>
    </citation>
    <scope>NUCLEOTIDE SEQUENCE [LARGE SCALE GENOMIC DNA]</scope>
    <source>
        <strain evidence="2">C44</strain>
    </source>
</reference>
<proteinExistence type="predicted"/>
<name>A0A179T435_9BACI</name>
<dbReference type="STRING" id="152268.A6K24_15715"/>